<sequence length="423" mass="44674">MGQPVGSHVCKYECAKFTTKIPLNKLQSYERTNCGKSGIILTTKMNRTFCANPDDQWVQDVMRKLNPNNAPPSSTVDPSGLEQHGHFDTLLGSAVPMSSQTRHPTKTLSTAAYGISTSSVTRAGDLGPSAINSTLLGPQTGTPSARSTSRPEVVVSKTAIRPEPSANRSTPYSADGPKSLEEGLAPAGKGLEDTSGSTRDLVGLPASLGTKATEAVDDEDHKASPTQSALHPSSTIINLLKKTFTSNDRLLPSSDPQGSAIKQVAENPNVGLSTVPQRVDFSRVDGAQASTDGSKSSSVKDKSDIVSAHGEATEANRRAFSKSSSTLSQSVLREEHFMGKSRGEATTSSPEVPLTFLPGAVARYQIHIIAMVFLGFAFCVYLAVTGLCAKNHVSINAPPAGMVRGLTFSQYDSQTSAYAMQSL</sequence>
<reference evidence="1" key="1">
    <citation type="submission" date="2021-08" db="EMBL/GenBank/DDBJ databases">
        <title>The first chromosome-level gecko genome reveals the dynamic sex chromosomes of Neotropical dwarf geckos (Sphaerodactylidae: Sphaerodactylus).</title>
        <authorList>
            <person name="Pinto B.J."/>
            <person name="Keating S.E."/>
            <person name="Gamble T."/>
        </authorList>
    </citation>
    <scope>NUCLEOTIDE SEQUENCE</scope>
    <source>
        <strain evidence="1">TG3544</strain>
    </source>
</reference>
<gene>
    <name evidence="1" type="ORF">K3G42_004114</name>
</gene>
<evidence type="ECO:0000313" key="1">
    <source>
        <dbReference type="EMBL" id="KAH7989180.1"/>
    </source>
</evidence>
<accession>A0ACB8E9H5</accession>
<protein>
    <submittedName>
        <fullName evidence="1">Uncharacterized protein</fullName>
    </submittedName>
</protein>
<name>A0ACB8E9H5_9SAUR</name>
<proteinExistence type="predicted"/>
<keyword evidence="2" id="KW-1185">Reference proteome</keyword>
<evidence type="ECO:0000313" key="2">
    <source>
        <dbReference type="Proteomes" id="UP000827872"/>
    </source>
</evidence>
<dbReference type="Proteomes" id="UP000827872">
    <property type="component" value="Linkage Group LG14"/>
</dbReference>
<comment type="caution">
    <text evidence="1">The sequence shown here is derived from an EMBL/GenBank/DDBJ whole genome shotgun (WGS) entry which is preliminary data.</text>
</comment>
<dbReference type="EMBL" id="CM037627">
    <property type="protein sequence ID" value="KAH7989180.1"/>
    <property type="molecule type" value="Genomic_DNA"/>
</dbReference>
<organism evidence="1 2">
    <name type="scientific">Sphaerodactylus townsendi</name>
    <dbReference type="NCBI Taxonomy" id="933632"/>
    <lineage>
        <taxon>Eukaryota</taxon>
        <taxon>Metazoa</taxon>
        <taxon>Chordata</taxon>
        <taxon>Craniata</taxon>
        <taxon>Vertebrata</taxon>
        <taxon>Euteleostomi</taxon>
        <taxon>Lepidosauria</taxon>
        <taxon>Squamata</taxon>
        <taxon>Bifurcata</taxon>
        <taxon>Gekkota</taxon>
        <taxon>Sphaerodactylidae</taxon>
        <taxon>Sphaerodactylus</taxon>
    </lineage>
</organism>